<dbReference type="Pfam" id="PF02894">
    <property type="entry name" value="GFO_IDH_MocA_C"/>
    <property type="match status" value="1"/>
</dbReference>
<reference evidence="5 6" key="1">
    <citation type="submission" date="2018-09" db="EMBL/GenBank/DDBJ databases">
        <title>Genome sequencing of strain 2DFW10M-5.</title>
        <authorList>
            <person name="Heo J."/>
            <person name="Kim S.-J."/>
            <person name="Kwon S.-W."/>
        </authorList>
    </citation>
    <scope>NUCLEOTIDE SEQUENCE [LARGE SCALE GENOMIC DNA]</scope>
    <source>
        <strain evidence="5 6">2DFW10M-5</strain>
    </source>
</reference>
<dbReference type="SUPFAM" id="SSF51735">
    <property type="entry name" value="NAD(P)-binding Rossmann-fold domains"/>
    <property type="match status" value="1"/>
</dbReference>
<dbReference type="KEGG" id="gry:D7I44_08890"/>
<feature type="domain" description="Gfo/Idh/MocA-like oxidoreductase N-terminal" evidence="3">
    <location>
        <begin position="6"/>
        <end position="124"/>
    </location>
</feature>
<sequence length="361" mass="38544">MSQAVLRVALIGYGLAGETFHGPLLEATSGYEVAVVVTGDPGRAAKAARNHPAARIVATVDELWQASADLDLVVVASPNAHHADQAIAALRHGLAVVIDKPIAGTVEDAERLLAVRDETGGFLSIFQNRRWDSDFLTVKDLVASERLGTIRRFESRFELWQPAVTQAWRDDADAAAGGGVLIDLGAHLIDQAVQLFGPVASLYADQFHGRAGTQVDDDSFVALHHESGVVSHLWTSKLAADLGPRFRILGSRGAYSKRGLDPQEDQAQHGLGPASASWGVDVPENWGRLSDGETEVVIPSRPGAYQGFYIELRDAIRSDGRPPVAPEDSLYTLRLLAAARVSATEGRAVSVDGLGRVADAE</sequence>
<keyword evidence="2" id="KW-0560">Oxidoreductase</keyword>
<organism evidence="5 6">
    <name type="scientific">Gryllotalpicola protaetiae</name>
    <dbReference type="NCBI Taxonomy" id="2419771"/>
    <lineage>
        <taxon>Bacteria</taxon>
        <taxon>Bacillati</taxon>
        <taxon>Actinomycetota</taxon>
        <taxon>Actinomycetes</taxon>
        <taxon>Micrococcales</taxon>
        <taxon>Microbacteriaceae</taxon>
        <taxon>Gryllotalpicola</taxon>
    </lineage>
</organism>
<dbReference type="Gene3D" id="3.30.360.10">
    <property type="entry name" value="Dihydrodipicolinate Reductase, domain 2"/>
    <property type="match status" value="1"/>
</dbReference>
<name>A0A387BLW8_9MICO</name>
<accession>A0A387BLW8</accession>
<dbReference type="PANTHER" id="PTHR43708">
    <property type="entry name" value="CONSERVED EXPRESSED OXIDOREDUCTASE (EUROFUNG)"/>
    <property type="match status" value="1"/>
</dbReference>
<dbReference type="OrthoDB" id="256869at2"/>
<dbReference type="InterPro" id="IPR004104">
    <property type="entry name" value="Gfo/Idh/MocA-like_OxRdtase_C"/>
</dbReference>
<dbReference type="GO" id="GO:0016491">
    <property type="term" value="F:oxidoreductase activity"/>
    <property type="evidence" value="ECO:0007669"/>
    <property type="project" value="UniProtKB-KW"/>
</dbReference>
<dbReference type="SUPFAM" id="SSF55347">
    <property type="entry name" value="Glyceraldehyde-3-phosphate dehydrogenase-like, C-terminal domain"/>
    <property type="match status" value="1"/>
</dbReference>
<keyword evidence="6" id="KW-1185">Reference proteome</keyword>
<evidence type="ECO:0000259" key="3">
    <source>
        <dbReference type="Pfam" id="PF01408"/>
    </source>
</evidence>
<dbReference type="InterPro" id="IPR036291">
    <property type="entry name" value="NAD(P)-bd_dom_sf"/>
</dbReference>
<dbReference type="Proteomes" id="UP000275069">
    <property type="component" value="Chromosome"/>
</dbReference>
<gene>
    <name evidence="5" type="ORF">D7I44_08890</name>
</gene>
<evidence type="ECO:0000256" key="1">
    <source>
        <dbReference type="ARBA" id="ARBA00010928"/>
    </source>
</evidence>
<dbReference type="RefSeq" id="WP_120789171.1">
    <property type="nucleotide sequence ID" value="NZ_CP032624.1"/>
</dbReference>
<dbReference type="EMBL" id="CP032624">
    <property type="protein sequence ID" value="AYG03638.1"/>
    <property type="molecule type" value="Genomic_DNA"/>
</dbReference>
<evidence type="ECO:0000313" key="6">
    <source>
        <dbReference type="Proteomes" id="UP000275069"/>
    </source>
</evidence>
<dbReference type="GO" id="GO:0000166">
    <property type="term" value="F:nucleotide binding"/>
    <property type="evidence" value="ECO:0007669"/>
    <property type="project" value="InterPro"/>
</dbReference>
<feature type="domain" description="Gfo/Idh/MocA-like oxidoreductase C-terminal" evidence="4">
    <location>
        <begin position="139"/>
        <end position="350"/>
    </location>
</feature>
<dbReference type="Pfam" id="PF01408">
    <property type="entry name" value="GFO_IDH_MocA"/>
    <property type="match status" value="1"/>
</dbReference>
<evidence type="ECO:0000313" key="5">
    <source>
        <dbReference type="EMBL" id="AYG03638.1"/>
    </source>
</evidence>
<evidence type="ECO:0000259" key="4">
    <source>
        <dbReference type="Pfam" id="PF02894"/>
    </source>
</evidence>
<evidence type="ECO:0000256" key="2">
    <source>
        <dbReference type="ARBA" id="ARBA00023002"/>
    </source>
</evidence>
<dbReference type="PANTHER" id="PTHR43708:SF5">
    <property type="entry name" value="CONSERVED EXPRESSED OXIDOREDUCTASE (EUROFUNG)-RELATED"/>
    <property type="match status" value="1"/>
</dbReference>
<proteinExistence type="inferred from homology"/>
<protein>
    <submittedName>
        <fullName evidence="5">Oxidoreductase</fullName>
    </submittedName>
</protein>
<dbReference type="InterPro" id="IPR000683">
    <property type="entry name" value="Gfo/Idh/MocA-like_OxRdtase_N"/>
</dbReference>
<dbReference type="InterPro" id="IPR051317">
    <property type="entry name" value="Gfo/Idh/MocA_oxidoreduct"/>
</dbReference>
<dbReference type="AlphaFoldDB" id="A0A387BLW8"/>
<comment type="similarity">
    <text evidence="1">Belongs to the Gfo/Idh/MocA family.</text>
</comment>
<dbReference type="Gene3D" id="3.40.50.720">
    <property type="entry name" value="NAD(P)-binding Rossmann-like Domain"/>
    <property type="match status" value="1"/>
</dbReference>